<comment type="caution">
    <text evidence="2">The sequence shown here is derived from an EMBL/GenBank/DDBJ whole genome shotgun (WGS) entry which is preliminary data.</text>
</comment>
<name>A0AA39CZ22_9EURO</name>
<evidence type="ECO:0000313" key="3">
    <source>
        <dbReference type="Proteomes" id="UP001172681"/>
    </source>
</evidence>
<sequence>MAQKKSAPPRQSEDRLQLPLPCVIPQTSKSFRGAFFSPFVRAYVAELACHGIEQEAFLAFVDGLNEAFIAHPIFQGLGMSGMVMTFAHGIPPVQWAGMGLQLTSGLTSAATSYVRTRSYIKIQNGQLFHPSGLHVSVMSTKNMMEKVKYPHDGLQLPPMDTLADIDSSAAASALDEPTTQPFNICADDPRMRRVRALEGYVMPLDLDVPPPVMPDNFLRKMSAAQSERLARSQSKKIAKARREADKKYDEKSREADKKRCEADKKIEKRIQKVEKERVKMERKLDKVRDPRKRDEIVLEFEKDSRKRDRSIEKETFERDKEVAKEMRDAYKEHDKIEKKEAKTAMKVRWLVISRWEGEDDETDVAELDDVDAS</sequence>
<reference evidence="2" key="1">
    <citation type="submission" date="2022-10" db="EMBL/GenBank/DDBJ databases">
        <title>Culturing micro-colonial fungi from biological soil crusts in the Mojave desert and describing Neophaeococcomyces mojavensis, and introducing the new genera and species Taxawa tesnikishii.</title>
        <authorList>
            <person name="Kurbessoian T."/>
            <person name="Stajich J.E."/>
        </authorList>
    </citation>
    <scope>NUCLEOTIDE SEQUENCE</scope>
    <source>
        <strain evidence="2">TK_35</strain>
    </source>
</reference>
<dbReference type="InterPro" id="IPR053221">
    <property type="entry name" value="Burnettramic_acid_biosynth"/>
</dbReference>
<dbReference type="PANTHER" id="PTHR38887">
    <property type="entry name" value="CHROMOSOME 21, WHOLE GENOME SHOTGUN SEQUENCE"/>
    <property type="match status" value="1"/>
</dbReference>
<keyword evidence="3" id="KW-1185">Reference proteome</keyword>
<feature type="region of interest" description="Disordered" evidence="1">
    <location>
        <begin position="224"/>
        <end position="259"/>
    </location>
</feature>
<dbReference type="PANTHER" id="PTHR38887:SF1">
    <property type="entry name" value="RAS MODIFICATION PROTEIN ERF4"/>
    <property type="match status" value="1"/>
</dbReference>
<gene>
    <name evidence="2" type="ORF">H2204_005051</name>
</gene>
<accession>A0AA39CZ22</accession>
<evidence type="ECO:0000256" key="1">
    <source>
        <dbReference type="SAM" id="MobiDB-lite"/>
    </source>
</evidence>
<dbReference type="Proteomes" id="UP001172681">
    <property type="component" value="Unassembled WGS sequence"/>
</dbReference>
<protein>
    <submittedName>
        <fullName evidence="2">Uncharacterized protein</fullName>
    </submittedName>
</protein>
<proteinExistence type="predicted"/>
<dbReference type="AlphaFoldDB" id="A0AA39CZ22"/>
<evidence type="ECO:0000313" key="2">
    <source>
        <dbReference type="EMBL" id="KAJ9636905.1"/>
    </source>
</evidence>
<organism evidence="2 3">
    <name type="scientific">Knufia peltigerae</name>
    <dbReference type="NCBI Taxonomy" id="1002370"/>
    <lineage>
        <taxon>Eukaryota</taxon>
        <taxon>Fungi</taxon>
        <taxon>Dikarya</taxon>
        <taxon>Ascomycota</taxon>
        <taxon>Pezizomycotina</taxon>
        <taxon>Eurotiomycetes</taxon>
        <taxon>Chaetothyriomycetidae</taxon>
        <taxon>Chaetothyriales</taxon>
        <taxon>Trichomeriaceae</taxon>
        <taxon>Knufia</taxon>
    </lineage>
</organism>
<dbReference type="EMBL" id="JAPDRN010000027">
    <property type="protein sequence ID" value="KAJ9636905.1"/>
    <property type="molecule type" value="Genomic_DNA"/>
</dbReference>
<feature type="compositionally biased region" description="Basic and acidic residues" evidence="1">
    <location>
        <begin position="240"/>
        <end position="259"/>
    </location>
</feature>